<dbReference type="SUPFAM" id="SSF55729">
    <property type="entry name" value="Acyl-CoA N-acyltransferases (Nat)"/>
    <property type="match status" value="1"/>
</dbReference>
<comment type="caution">
    <text evidence="4">The sequence shown here is derived from an EMBL/GenBank/DDBJ whole genome shotgun (WGS) entry which is preliminary data.</text>
</comment>
<dbReference type="Proteomes" id="UP001205185">
    <property type="component" value="Unassembled WGS sequence"/>
</dbReference>
<evidence type="ECO:0000256" key="2">
    <source>
        <dbReference type="ARBA" id="ARBA00023315"/>
    </source>
</evidence>
<proteinExistence type="predicted"/>
<dbReference type="PANTHER" id="PTHR43877">
    <property type="entry name" value="AMINOALKYLPHOSPHONATE N-ACETYLTRANSFERASE-RELATED-RELATED"/>
    <property type="match status" value="1"/>
</dbReference>
<dbReference type="RefSeq" id="WP_253884709.1">
    <property type="nucleotide sequence ID" value="NZ_JAMTCO010000001.1"/>
</dbReference>
<keyword evidence="5" id="KW-1185">Reference proteome</keyword>
<feature type="domain" description="N-acetyltransferase" evidence="3">
    <location>
        <begin position="154"/>
        <end position="314"/>
    </location>
</feature>
<dbReference type="Gene3D" id="3.40.630.30">
    <property type="match status" value="1"/>
</dbReference>
<dbReference type="Pfam" id="PF00583">
    <property type="entry name" value="Acetyltransf_1"/>
    <property type="match status" value="1"/>
</dbReference>
<protein>
    <submittedName>
        <fullName evidence="4">Acetyltransferase (GNAT) family protein</fullName>
    </submittedName>
</protein>
<accession>A0ABT1I5A4</accession>
<dbReference type="PROSITE" id="PS51186">
    <property type="entry name" value="GNAT"/>
    <property type="match status" value="1"/>
</dbReference>
<dbReference type="EMBL" id="JAMTCO010000001">
    <property type="protein sequence ID" value="MCP2267795.1"/>
    <property type="molecule type" value="Genomic_DNA"/>
</dbReference>
<organism evidence="4 5">
    <name type="scientific">Actinokineospora diospyrosa</name>
    <dbReference type="NCBI Taxonomy" id="103728"/>
    <lineage>
        <taxon>Bacteria</taxon>
        <taxon>Bacillati</taxon>
        <taxon>Actinomycetota</taxon>
        <taxon>Actinomycetes</taxon>
        <taxon>Pseudonocardiales</taxon>
        <taxon>Pseudonocardiaceae</taxon>
        <taxon>Actinokineospora</taxon>
    </lineage>
</organism>
<dbReference type="CDD" id="cd04301">
    <property type="entry name" value="NAT_SF"/>
    <property type="match status" value="1"/>
</dbReference>
<evidence type="ECO:0000259" key="3">
    <source>
        <dbReference type="PROSITE" id="PS51186"/>
    </source>
</evidence>
<name>A0ABT1I5A4_9PSEU</name>
<dbReference type="InterPro" id="IPR016181">
    <property type="entry name" value="Acyl_CoA_acyltransferase"/>
</dbReference>
<sequence>MAAGVQQEVAALVHAHVRRMGQIDPAAAASPTLADPQVRIGDRDLLAACAIRDLVFTEDSYEAMWGALHRHVLTVALAGPEADGAFEQALTRAVDLVVRRRVASSDRSISLTWPSMDPAGAGPLVRHGFAPLTVLGTVDLTSAEAGSCPVAPPERISQAGDEHVDQVLLLAEHLHQHESRLGALPHRPGTRTRLRNEMAAAIESSTQSVLIAMNGADVVGFVQAQPPQGAWIEKQVAANHAGYVSRLLVEPGARRRGVARALVDAAHGLLREQGAEVALVHYSAHNHPAASMWVRFGYRPVLTTWTRRLSPSQA</sequence>
<keyword evidence="1" id="KW-0808">Transferase</keyword>
<gene>
    <name evidence="4" type="ORF">LV75_000277</name>
</gene>
<reference evidence="4 5" key="1">
    <citation type="submission" date="2022-06" db="EMBL/GenBank/DDBJ databases">
        <title>Genomic Encyclopedia of Archaeal and Bacterial Type Strains, Phase II (KMG-II): from individual species to whole genera.</title>
        <authorList>
            <person name="Goeker M."/>
        </authorList>
    </citation>
    <scope>NUCLEOTIDE SEQUENCE [LARGE SCALE GENOMIC DNA]</scope>
    <source>
        <strain evidence="4 5">DSM 44255</strain>
    </source>
</reference>
<dbReference type="InterPro" id="IPR050832">
    <property type="entry name" value="Bact_Acetyltransf"/>
</dbReference>
<evidence type="ECO:0000313" key="5">
    <source>
        <dbReference type="Proteomes" id="UP001205185"/>
    </source>
</evidence>
<keyword evidence="2" id="KW-0012">Acyltransferase</keyword>
<dbReference type="InterPro" id="IPR000182">
    <property type="entry name" value="GNAT_dom"/>
</dbReference>
<evidence type="ECO:0000313" key="4">
    <source>
        <dbReference type="EMBL" id="MCP2267795.1"/>
    </source>
</evidence>
<evidence type="ECO:0000256" key="1">
    <source>
        <dbReference type="ARBA" id="ARBA00022679"/>
    </source>
</evidence>